<dbReference type="Pfam" id="PF07299">
    <property type="entry name" value="EF-G-binding_N"/>
    <property type="match status" value="1"/>
</dbReference>
<evidence type="ECO:0000259" key="1">
    <source>
        <dbReference type="Pfam" id="PF07299"/>
    </source>
</evidence>
<accession>A0A370GPK7</accession>
<dbReference type="AlphaFoldDB" id="A0A370GPK7"/>
<dbReference type="InterPro" id="IPR038344">
    <property type="entry name" value="EF-G_N_sf"/>
</dbReference>
<dbReference type="InterPro" id="IPR032330">
    <property type="entry name" value="EF-G-binding_C"/>
</dbReference>
<feature type="domain" description="Elongation factor G-binding protein C-terminal treble-clef zinc-finger" evidence="2">
    <location>
        <begin position="100"/>
        <end position="203"/>
    </location>
</feature>
<reference evidence="3 4" key="1">
    <citation type="submission" date="2018-07" db="EMBL/GenBank/DDBJ databases">
        <title>Genomic Encyclopedia of Type Strains, Phase IV (KMG-IV): sequencing the most valuable type-strain genomes for metagenomic binning, comparative biology and taxonomic classification.</title>
        <authorList>
            <person name="Goeker M."/>
        </authorList>
    </citation>
    <scope>NUCLEOTIDE SEQUENCE [LARGE SCALE GENOMIC DNA]</scope>
    <source>
        <strain evidence="3 4">DSM 25281</strain>
    </source>
</reference>
<keyword evidence="3" id="KW-0479">Metal-binding</keyword>
<dbReference type="Gene3D" id="1.20.1280.250">
    <property type="match status" value="1"/>
</dbReference>
<keyword evidence="3" id="KW-0862">Zinc</keyword>
<evidence type="ECO:0000313" key="3">
    <source>
        <dbReference type="EMBL" id="RDI45665.1"/>
    </source>
</evidence>
<evidence type="ECO:0000259" key="2">
    <source>
        <dbReference type="Pfam" id="PF16571"/>
    </source>
</evidence>
<dbReference type="OrthoDB" id="1891078at2"/>
<dbReference type="EMBL" id="QQAY01000002">
    <property type="protein sequence ID" value="RDI45665.1"/>
    <property type="molecule type" value="Genomic_DNA"/>
</dbReference>
<feature type="domain" description="Elongation factor G-binding protein N-terminal" evidence="1">
    <location>
        <begin position="4"/>
        <end position="86"/>
    </location>
</feature>
<gene>
    <name evidence="3" type="ORF">DFR59_102297</name>
</gene>
<dbReference type="CDD" id="cd16342">
    <property type="entry name" value="FusC_FusB"/>
    <property type="match status" value="1"/>
</dbReference>
<dbReference type="RefSeq" id="WP_114744493.1">
    <property type="nucleotide sequence ID" value="NZ_QQAY01000002.1"/>
</dbReference>
<comment type="caution">
    <text evidence="3">The sequence shown here is derived from an EMBL/GenBank/DDBJ whole genome shotgun (WGS) entry which is preliminary data.</text>
</comment>
<dbReference type="Pfam" id="PF16571">
    <property type="entry name" value="FBP_C"/>
    <property type="match status" value="1"/>
</dbReference>
<keyword evidence="4" id="KW-1185">Reference proteome</keyword>
<proteinExistence type="predicted"/>
<dbReference type="GO" id="GO:0008270">
    <property type="term" value="F:zinc ion binding"/>
    <property type="evidence" value="ECO:0007669"/>
    <property type="project" value="UniProtKB-KW"/>
</dbReference>
<organism evidence="3 4">
    <name type="scientific">Falsibacillus pallidus</name>
    <dbReference type="NCBI Taxonomy" id="493781"/>
    <lineage>
        <taxon>Bacteria</taxon>
        <taxon>Bacillati</taxon>
        <taxon>Bacillota</taxon>
        <taxon>Bacilli</taxon>
        <taxon>Bacillales</taxon>
        <taxon>Bacillaceae</taxon>
        <taxon>Falsibacillus</taxon>
    </lineage>
</organism>
<dbReference type="InterPro" id="IPR010841">
    <property type="entry name" value="EF-G-binding_N"/>
</dbReference>
<protein>
    <submittedName>
        <fullName evidence="3">Treble-clef zinc-finger protein</fullName>
    </submittedName>
</protein>
<dbReference type="Proteomes" id="UP000255326">
    <property type="component" value="Unassembled WGS sequence"/>
</dbReference>
<evidence type="ECO:0000313" key="4">
    <source>
        <dbReference type="Proteomes" id="UP000255326"/>
    </source>
</evidence>
<sequence>MEPFIRNDQFNFIRYQTQILINGHSTVNDSSVLDALHSLSTEKVSDLFPEWTESQMQVLKPLGNLKNSDEAESFLESLKPYVIPFKEVTEHTLKKLFPKAKKLKVPPLDSIDFRSLSYLSWIDPGSNKKYMVVQLENKLVGLHGTFSTSSKKGICTICHCHEEVGMFLTETKGKVQGTYTKRGNYICSDQTKCNENIRSLDKLNEFVNLLRKQA</sequence>
<keyword evidence="3" id="KW-0863">Zinc-finger</keyword>
<name>A0A370GPK7_9BACI</name>